<dbReference type="InterPro" id="IPR041698">
    <property type="entry name" value="Methyltransf_25"/>
</dbReference>
<evidence type="ECO:0000313" key="5">
    <source>
        <dbReference type="Proteomes" id="UP000475214"/>
    </source>
</evidence>
<reference evidence="4 5" key="1">
    <citation type="submission" date="2020-02" db="EMBL/GenBank/DDBJ databases">
        <authorList>
            <person name="Li X.-J."/>
            <person name="Han X.-M."/>
        </authorList>
    </citation>
    <scope>NUCLEOTIDE SEQUENCE [LARGE SCALE GENOMIC DNA]</scope>
    <source>
        <strain evidence="4 5">CCTCC AB 2017055</strain>
    </source>
</reference>
<dbReference type="SUPFAM" id="SSF53335">
    <property type="entry name" value="S-adenosyl-L-methionine-dependent methyltransferases"/>
    <property type="match status" value="1"/>
</dbReference>
<dbReference type="InterPro" id="IPR029063">
    <property type="entry name" value="SAM-dependent_MTases_sf"/>
</dbReference>
<comment type="caution">
    <text evidence="4">The sequence shown here is derived from an EMBL/GenBank/DDBJ whole genome shotgun (WGS) entry which is preliminary data.</text>
</comment>
<feature type="domain" description="Methyltransferase" evidence="3">
    <location>
        <begin position="48"/>
        <end position="146"/>
    </location>
</feature>
<proteinExistence type="predicted"/>
<organism evidence="4 5">
    <name type="scientific">Phytoactinopolyspora halotolerans</name>
    <dbReference type="NCBI Taxonomy" id="1981512"/>
    <lineage>
        <taxon>Bacteria</taxon>
        <taxon>Bacillati</taxon>
        <taxon>Actinomycetota</taxon>
        <taxon>Actinomycetes</taxon>
        <taxon>Jiangellales</taxon>
        <taxon>Jiangellaceae</taxon>
        <taxon>Phytoactinopolyspora</taxon>
    </lineage>
</organism>
<dbReference type="Pfam" id="PF13649">
    <property type="entry name" value="Methyltransf_25"/>
    <property type="match status" value="1"/>
</dbReference>
<dbReference type="GO" id="GO:0032259">
    <property type="term" value="P:methylation"/>
    <property type="evidence" value="ECO:0007669"/>
    <property type="project" value="UniProtKB-KW"/>
</dbReference>
<gene>
    <name evidence="4" type="ORF">G1H10_22775</name>
</gene>
<dbReference type="Proteomes" id="UP000475214">
    <property type="component" value="Unassembled WGS sequence"/>
</dbReference>
<keyword evidence="2 4" id="KW-0808">Transferase</keyword>
<dbReference type="CDD" id="cd02440">
    <property type="entry name" value="AdoMet_MTases"/>
    <property type="match status" value="1"/>
</dbReference>
<name>A0A6L9SEW1_9ACTN</name>
<dbReference type="GO" id="GO:0008168">
    <property type="term" value="F:methyltransferase activity"/>
    <property type="evidence" value="ECO:0007669"/>
    <property type="project" value="UniProtKB-KW"/>
</dbReference>
<protein>
    <submittedName>
        <fullName evidence="4">Methyltransferase domain-containing protein</fullName>
    </submittedName>
</protein>
<dbReference type="RefSeq" id="WP_163742042.1">
    <property type="nucleotide sequence ID" value="NZ_JAAGOA010000018.1"/>
</dbReference>
<evidence type="ECO:0000259" key="3">
    <source>
        <dbReference type="Pfam" id="PF13649"/>
    </source>
</evidence>
<evidence type="ECO:0000313" key="4">
    <source>
        <dbReference type="EMBL" id="NEE02992.1"/>
    </source>
</evidence>
<dbReference type="EMBL" id="JAAGOA010000018">
    <property type="protein sequence ID" value="NEE02992.1"/>
    <property type="molecule type" value="Genomic_DNA"/>
</dbReference>
<sequence length="283" mass="31815">MGTPDRLHENQQGVELSAVEWLLDHFRAKETDRRRMVDELDVGPSDQVLDAGCGPGMWTRLFAEKVASGGGKVTGLDFASDILDYARASFDGDPLGSAVEFVRGDLHEVPFPPETFDLTFLGNCLCYIRDAYDVLEKHKKVTRSGGRMVSKEFDGSAMIFHPVSPVLTLKVVTAAAQALEENAASAWFDNFIGRRTYGMFRDLGLNDVWTRSYAIQKVAPLTEEAKRYIIGNATWYGRTAAPYLSEDERQEWAESFDPESERYVLDRDDFYFCMIETMTVGTV</sequence>
<keyword evidence="5" id="KW-1185">Reference proteome</keyword>
<dbReference type="AlphaFoldDB" id="A0A6L9SEW1"/>
<dbReference type="Gene3D" id="3.40.50.150">
    <property type="entry name" value="Vaccinia Virus protein VP39"/>
    <property type="match status" value="1"/>
</dbReference>
<evidence type="ECO:0000256" key="2">
    <source>
        <dbReference type="ARBA" id="ARBA00022679"/>
    </source>
</evidence>
<evidence type="ECO:0000256" key="1">
    <source>
        <dbReference type="ARBA" id="ARBA00022603"/>
    </source>
</evidence>
<accession>A0A6L9SEW1</accession>
<dbReference type="PANTHER" id="PTHR43861:SF1">
    <property type="entry name" value="TRANS-ACONITATE 2-METHYLTRANSFERASE"/>
    <property type="match status" value="1"/>
</dbReference>
<keyword evidence="1 4" id="KW-0489">Methyltransferase</keyword>
<dbReference type="PANTHER" id="PTHR43861">
    <property type="entry name" value="TRANS-ACONITATE 2-METHYLTRANSFERASE-RELATED"/>
    <property type="match status" value="1"/>
</dbReference>